<dbReference type="EMBL" id="JAPUBN010000017">
    <property type="protein sequence ID" value="MCZ2722219.1"/>
    <property type="molecule type" value="Genomic_DNA"/>
</dbReference>
<dbReference type="InterPro" id="IPR008775">
    <property type="entry name" value="Phytyl_CoA_dOase-like"/>
</dbReference>
<evidence type="ECO:0000256" key="1">
    <source>
        <dbReference type="ARBA" id="ARBA00001954"/>
    </source>
</evidence>
<dbReference type="Pfam" id="PF05721">
    <property type="entry name" value="PhyH"/>
    <property type="match status" value="1"/>
</dbReference>
<gene>
    <name evidence="2" type="ORF">O1D97_11365</name>
</gene>
<comment type="cofactor">
    <cofactor evidence="1">
        <name>Fe(2+)</name>
        <dbReference type="ChEBI" id="CHEBI:29033"/>
    </cofactor>
</comment>
<dbReference type="GO" id="GO:0051213">
    <property type="term" value="F:dioxygenase activity"/>
    <property type="evidence" value="ECO:0007669"/>
    <property type="project" value="UniProtKB-KW"/>
</dbReference>
<keyword evidence="3" id="KW-1185">Reference proteome</keyword>
<name>A0ABT4JXC5_9GAMM</name>
<dbReference type="Proteomes" id="UP001149719">
    <property type="component" value="Unassembled WGS sequence"/>
</dbReference>
<proteinExistence type="predicted"/>
<comment type="caution">
    <text evidence="2">The sequence shown here is derived from an EMBL/GenBank/DDBJ whole genome shotgun (WGS) entry which is preliminary data.</text>
</comment>
<protein>
    <submittedName>
        <fullName evidence="2">Phytanoyl-CoA dioxygenase family protein</fullName>
    </submittedName>
</protein>
<dbReference type="SUPFAM" id="SSF51197">
    <property type="entry name" value="Clavaminate synthase-like"/>
    <property type="match status" value="1"/>
</dbReference>
<keyword evidence="2" id="KW-0560">Oxidoreductase</keyword>
<dbReference type="Gene3D" id="2.60.120.620">
    <property type="entry name" value="q2cbj1_9rhob like domain"/>
    <property type="match status" value="1"/>
</dbReference>
<evidence type="ECO:0000313" key="2">
    <source>
        <dbReference type="EMBL" id="MCZ2722219.1"/>
    </source>
</evidence>
<keyword evidence="2" id="KW-0223">Dioxygenase</keyword>
<reference evidence="2" key="1">
    <citation type="submission" date="2022-12" db="EMBL/GenBank/DDBJ databases">
        <title>Marinomonas 15G1-11 sp. nov, isolated from marine algae.</title>
        <authorList>
            <person name="Butt M."/>
            <person name="Choi D.G."/>
            <person name="Kim J.M."/>
            <person name="Lee J.K."/>
            <person name="Baek J.H."/>
            <person name="Jeon C.O."/>
        </authorList>
    </citation>
    <scope>NUCLEOTIDE SEQUENCE</scope>
    <source>
        <strain evidence="2">15G1-11</strain>
    </source>
</reference>
<dbReference type="RefSeq" id="WP_269125679.1">
    <property type="nucleotide sequence ID" value="NZ_JAPUBN010000017.1"/>
</dbReference>
<evidence type="ECO:0000313" key="3">
    <source>
        <dbReference type="Proteomes" id="UP001149719"/>
    </source>
</evidence>
<dbReference type="PANTHER" id="PTHR20883">
    <property type="entry name" value="PHYTANOYL-COA DIOXYGENASE DOMAIN CONTAINING 1"/>
    <property type="match status" value="1"/>
</dbReference>
<organism evidence="2 3">
    <name type="scientific">Marinomonas phaeophyticola</name>
    <dbReference type="NCBI Taxonomy" id="3004091"/>
    <lineage>
        <taxon>Bacteria</taxon>
        <taxon>Pseudomonadati</taxon>
        <taxon>Pseudomonadota</taxon>
        <taxon>Gammaproteobacteria</taxon>
        <taxon>Oceanospirillales</taxon>
        <taxon>Oceanospirillaceae</taxon>
        <taxon>Marinomonas</taxon>
    </lineage>
</organism>
<accession>A0ABT4JXC5</accession>
<sequence>MSSYEMASDQKNQLKVQGFTLLSNALPKSILQRWQRLAEQLEKKALIAHEQSTPMHGGCVIEDPIGPRVMRIDDVLVLDPSAVIELLSCPAMMTVARELCGRGAIPLQLDILYKHQHPHPIIMWHQDAIHPRRDPYFNIGIYLDDADAEDGCLKYVPGTQHELQDIPALANAHGWDIPGVVEQPAKAGDILIQDMMVLHGSAPKRSHGVRRTVYIELRPVNGVRESASQSEHWIELRKRWMGLVLQQADPANWPKEWCHDYPTDLASLEEESERIVAHWEAPIPAVYGVQNIERAGYPVPEDMES</sequence>
<dbReference type="PANTHER" id="PTHR20883:SF48">
    <property type="entry name" value="ECTOINE DIOXYGENASE"/>
    <property type="match status" value="1"/>
</dbReference>